<feature type="compositionally biased region" description="Polar residues" evidence="1">
    <location>
        <begin position="861"/>
        <end position="870"/>
    </location>
</feature>
<feature type="compositionally biased region" description="Polar residues" evidence="1">
    <location>
        <begin position="120"/>
        <end position="135"/>
    </location>
</feature>
<feature type="compositionally biased region" description="Low complexity" evidence="1">
    <location>
        <begin position="55"/>
        <end position="67"/>
    </location>
</feature>
<feature type="compositionally biased region" description="Basic and acidic residues" evidence="1">
    <location>
        <begin position="1522"/>
        <end position="1533"/>
    </location>
</feature>
<evidence type="ECO:0008006" key="4">
    <source>
        <dbReference type="Google" id="ProtNLM"/>
    </source>
</evidence>
<feature type="region of interest" description="Disordered" evidence="1">
    <location>
        <begin position="1"/>
        <end position="27"/>
    </location>
</feature>
<feature type="region of interest" description="Disordered" evidence="1">
    <location>
        <begin position="1235"/>
        <end position="1255"/>
    </location>
</feature>
<reference evidence="2 3" key="1">
    <citation type="submission" date="2014-09" db="EMBL/GenBank/DDBJ databases">
        <authorList>
            <person name="Magalhaes I.L.F."/>
            <person name="Oliveira U."/>
            <person name="Santos F.R."/>
            <person name="Vidigal T.H.D.A."/>
            <person name="Brescovit A.D."/>
            <person name="Santos A.J."/>
        </authorList>
    </citation>
    <scope>NUCLEOTIDE SEQUENCE [LARGE SCALE GENOMIC DNA]</scope>
</reference>
<feature type="compositionally biased region" description="Polar residues" evidence="1">
    <location>
        <begin position="1936"/>
        <end position="1960"/>
    </location>
</feature>
<feature type="compositionally biased region" description="Polar residues" evidence="1">
    <location>
        <begin position="1365"/>
        <end position="1381"/>
    </location>
</feature>
<dbReference type="InterPro" id="IPR013783">
    <property type="entry name" value="Ig-like_fold"/>
</dbReference>
<feature type="compositionally biased region" description="Basic and acidic residues" evidence="1">
    <location>
        <begin position="40"/>
        <end position="51"/>
    </location>
</feature>
<feature type="region of interest" description="Disordered" evidence="1">
    <location>
        <begin position="1459"/>
        <end position="1556"/>
    </location>
</feature>
<evidence type="ECO:0000313" key="3">
    <source>
        <dbReference type="Proteomes" id="UP000054845"/>
    </source>
</evidence>
<name>A0A0P1B8U9_9BASI</name>
<evidence type="ECO:0000313" key="2">
    <source>
        <dbReference type="EMBL" id="CEH12119.1"/>
    </source>
</evidence>
<feature type="compositionally biased region" description="Polar residues" evidence="1">
    <location>
        <begin position="773"/>
        <end position="784"/>
    </location>
</feature>
<feature type="compositionally biased region" description="Basic and acidic residues" evidence="1">
    <location>
        <begin position="1544"/>
        <end position="1556"/>
    </location>
</feature>
<dbReference type="EMBL" id="CCYA01000118">
    <property type="protein sequence ID" value="CEH12119.1"/>
    <property type="molecule type" value="Genomic_DNA"/>
</dbReference>
<dbReference type="PANTHER" id="PTHR39211:SF1">
    <property type="entry name" value="ABNORMAL SPINDLE-LIKE MICROCEPHALY-ASSOCIATED PROTEIN ASH DOMAIN-CONTAINING PROTEIN"/>
    <property type="match status" value="1"/>
</dbReference>
<feature type="region of interest" description="Disordered" evidence="1">
    <location>
        <begin position="403"/>
        <end position="443"/>
    </location>
</feature>
<dbReference type="OrthoDB" id="252265at2759"/>
<dbReference type="Proteomes" id="UP000054845">
    <property type="component" value="Unassembled WGS sequence"/>
</dbReference>
<feature type="compositionally biased region" description="Low complexity" evidence="1">
    <location>
        <begin position="420"/>
        <end position="443"/>
    </location>
</feature>
<evidence type="ECO:0000256" key="1">
    <source>
        <dbReference type="SAM" id="MobiDB-lite"/>
    </source>
</evidence>
<dbReference type="Gene3D" id="2.60.40.10">
    <property type="entry name" value="Immunoglobulins"/>
    <property type="match status" value="3"/>
</dbReference>
<accession>A0A0P1B8U9</accession>
<feature type="region of interest" description="Disordered" evidence="1">
    <location>
        <begin position="322"/>
        <end position="367"/>
    </location>
</feature>
<feature type="region of interest" description="Disordered" evidence="1">
    <location>
        <begin position="756"/>
        <end position="909"/>
    </location>
</feature>
<feature type="compositionally biased region" description="Low complexity" evidence="1">
    <location>
        <begin position="342"/>
        <end position="364"/>
    </location>
</feature>
<feature type="compositionally biased region" description="Low complexity" evidence="1">
    <location>
        <begin position="757"/>
        <end position="772"/>
    </location>
</feature>
<feature type="region of interest" description="Disordered" evidence="1">
    <location>
        <begin position="40"/>
        <end position="170"/>
    </location>
</feature>
<proteinExistence type="predicted"/>
<feature type="compositionally biased region" description="Polar residues" evidence="1">
    <location>
        <begin position="407"/>
        <end position="419"/>
    </location>
</feature>
<feature type="compositionally biased region" description="Basic residues" evidence="1">
    <location>
        <begin position="1503"/>
        <end position="1515"/>
    </location>
</feature>
<feature type="region of interest" description="Disordered" evidence="1">
    <location>
        <begin position="1930"/>
        <end position="1960"/>
    </location>
</feature>
<organism evidence="2 3">
    <name type="scientific">Ceraceosorus bombacis</name>
    <dbReference type="NCBI Taxonomy" id="401625"/>
    <lineage>
        <taxon>Eukaryota</taxon>
        <taxon>Fungi</taxon>
        <taxon>Dikarya</taxon>
        <taxon>Basidiomycota</taxon>
        <taxon>Ustilaginomycotina</taxon>
        <taxon>Exobasidiomycetes</taxon>
        <taxon>Ceraceosorales</taxon>
        <taxon>Ceraceosoraceae</taxon>
        <taxon>Ceraceosorus</taxon>
    </lineage>
</organism>
<dbReference type="STRING" id="401625.A0A0P1B8U9"/>
<sequence>MSERVRYESEDSPGGNSFRGASGVGDHGWVGAFERVLGDHTDGGIEIDRKRGQVGTKSGTASTTSTTQKEREGPPPPLDVRQPSRATTQAHMREPLRSPGLSSVSSQEYEQRYRLHSRTNSKASGAIESSLQVPQAKSPGLGDAGKGPGKFQTKEQGPSARGEHEGSNASARRLALDVGVPLDGPKSSGPPLLTCVEECIAAEGVYINHAPSLSILTLRNFSAERRLLVRLESELGRGISFLKRKRTSTRDPSAVTWPANTVTWAQKDGLSPSKLRDLRHFVANLEPADSFILEASSEIVVYVSFRPVHFVSELDAASFAPPRSPATDAAFSPPRPNARVGSMTSRSSSNSSSAASPAAQAETSSGKDIATGVVHESFSIHGSAIVRSWPLALTDSSNAVSFEDGVSQPSTGSSAQNDISSGASNLSSTSASSSSSRPTSTYGSLLSSAGAASSFATTTDAAAPDQEPQMIQIPFSAWACKPQIAISSHQATLAHKRLDGEDKTSPYERHNHGLMVLDFGDLFVGQREERELVLHNQSAIECFWQARLDDADSMLASPPLSLVSDTERTLETVSSADEVQYRPHILAPGNAQTIKLVVSPTEPCRDFEQVITVSNLHNASNSVRILVRANMLGAATDDALSVLSGDVIDFGDCCGGHWTRQLLVLKNAGDVLLELAFGVQKGIEANFQLAELAPQDEDTGFGEPMLPPVVASQLDAPSAHGRDPSQESSALSTDGGSGYQADVAGDETVHVNKATGSQMSSSLLSPSQASSAVLTPSTNPQSWAATDMARTPTHHARATPLTDPPHFELSTSEAVLPVGKLVGTNPGRPRGGSVAREDEVDASSVASQAGSMPGSPELSRPSLSTRSSNLEQHRAGPDKGGALAHLTYGVGPSDAQDKRGAASNLRSRPSSAFLGSIPSYAVPSKSELTDEAALQDDAQSMLSEVTGMSDGRPGAHHPPTRVGTMSNASGSHSSRARVTAAAALSGLRNAEQSHSNRLEELLLRPGSEYRVVVSHRPARGELDAEYSAGRLREENFQISLDYARARSDGARARGGRQRKTVQCRVGTCTSFITVSPKVVDFGEANVGARKFAHVAVENRSELTARIDLRFVSKVLSMYRDEVSIPALQTVELRVDFFPRRINKSYRKQITVANLMNRSNDQIFEVRSRNVDEERIGLHSLFYRILTPSGANFIDFNDVNINSLRLRTFSIQNLSASKLQLELSSAHPEDLRLFVRKQDSRSPASPTTAGVDPKQANAPASSLFVTDSSTIDPPIAAAAVLPDGAASAAIDSSLTAVLATSPGVATTDLPSTADAMPVRTRTGADLKERFIESISNDAPASLRRENATWRLAQKHSHFRGKKDGSSSKATSSTANRSGNGKESNPPPKPKAQINLVAALKKGGKGRITLPWGNAIAFKDRTLITSFEYLDLASGPPVDQRRISPKSKKYILLESIVSAHRPRGAASASGKALRDVKDSDADAAGRSGKAQASDTSKAKSDSIAHRKKDRGAAHNRKLPQFLADDIHQKDGKPSREVSSGGSGRDATSHEESGADIKDLCDRASPALTGKRKPLPASLSDPSSVSKLSLQELVSAVEAQNPVLSTYIMGGQEAEEKVVRTELNLQRELQNAIDIGRLVPLSTLELGAHEERQIIGIYSPCGSTRPHIQGNARKQDSRIFMRLVAYDSGRVRDSAEFSSMAPLEPHELPVRDLMVKANVCRSVFEIGQPHINFGHVDKSDTKTRKILIQNRSEWALRYCVRKSGSIASSDIRITSGLFGVVPGHGKREVEFIFSPSMSGQFQERLTIENVADRDNNQVLSLKATVRKVPNFSVEPLLIDFGHLSPAKLTAPQHFTVTNTTIKARTFVVEVDGEDLRQQRSVLDVVVAAGSNEASKGTLSKAEEEEVEHISQKLKIATRKGHDDKVKKYETRLAELGARTEQSVPDQEPSSSTDEPATATTSLKRTASTVTVTLAAEQSTRLLVRLRPHAAHTALPADHPAIRNTATPDQIAADHVKVRIQVHEVKNRDEMRVVELQANIDLAATSDSGAVVEDHPSPDPLPKDANAIIFSTDTTNIS</sequence>
<protein>
    <recommendedName>
        <fullName evidence="4">PapD-like</fullName>
    </recommendedName>
</protein>
<dbReference type="PANTHER" id="PTHR39211">
    <property type="entry name" value="CHROMOSOME 7, WHOLE GENOME SHOTGUN SEQUENCE"/>
    <property type="match status" value="1"/>
</dbReference>
<feature type="region of interest" description="Disordered" evidence="1">
    <location>
        <begin position="714"/>
        <end position="742"/>
    </location>
</feature>
<keyword evidence="3" id="KW-1185">Reference proteome</keyword>
<feature type="region of interest" description="Disordered" evidence="1">
    <location>
        <begin position="1350"/>
        <end position="1389"/>
    </location>
</feature>